<protein>
    <submittedName>
        <fullName evidence="2">Uncharacterized protein</fullName>
    </submittedName>
</protein>
<evidence type="ECO:0000313" key="2">
    <source>
        <dbReference type="EMBL" id="GAH49853.1"/>
    </source>
</evidence>
<feature type="transmembrane region" description="Helical" evidence="1">
    <location>
        <begin position="12"/>
        <end position="32"/>
    </location>
</feature>
<gene>
    <name evidence="2" type="ORF">S03H2_39583</name>
</gene>
<evidence type="ECO:0000256" key="1">
    <source>
        <dbReference type="SAM" id="Phobius"/>
    </source>
</evidence>
<keyword evidence="1" id="KW-1133">Transmembrane helix</keyword>
<keyword evidence="1" id="KW-0812">Transmembrane</keyword>
<name>X1HX22_9ZZZZ</name>
<comment type="caution">
    <text evidence="2">The sequence shown here is derived from an EMBL/GenBank/DDBJ whole genome shotgun (WGS) entry which is preliminary data.</text>
</comment>
<keyword evidence="1" id="KW-0472">Membrane</keyword>
<accession>X1HX22</accession>
<feature type="transmembrane region" description="Helical" evidence="1">
    <location>
        <begin position="70"/>
        <end position="89"/>
    </location>
</feature>
<dbReference type="EMBL" id="BARU01024486">
    <property type="protein sequence ID" value="GAH49853.1"/>
    <property type="molecule type" value="Genomic_DNA"/>
</dbReference>
<feature type="non-terminal residue" evidence="2">
    <location>
        <position position="145"/>
    </location>
</feature>
<dbReference type="AlphaFoldDB" id="X1HX22"/>
<feature type="transmembrane region" description="Helical" evidence="1">
    <location>
        <begin position="38"/>
        <end position="58"/>
    </location>
</feature>
<proteinExistence type="predicted"/>
<organism evidence="2">
    <name type="scientific">marine sediment metagenome</name>
    <dbReference type="NCBI Taxonomy" id="412755"/>
    <lineage>
        <taxon>unclassified sequences</taxon>
        <taxon>metagenomes</taxon>
        <taxon>ecological metagenomes</taxon>
    </lineage>
</organism>
<reference evidence="2" key="1">
    <citation type="journal article" date="2014" name="Front. Microbiol.">
        <title>High frequency of phylogenetically diverse reductive dehalogenase-homologous genes in deep subseafloor sedimentary metagenomes.</title>
        <authorList>
            <person name="Kawai M."/>
            <person name="Futagami T."/>
            <person name="Toyoda A."/>
            <person name="Takaki Y."/>
            <person name="Nishi S."/>
            <person name="Hori S."/>
            <person name="Arai W."/>
            <person name="Tsubouchi T."/>
            <person name="Morono Y."/>
            <person name="Uchiyama I."/>
            <person name="Ito T."/>
            <person name="Fujiyama A."/>
            <person name="Inagaki F."/>
            <person name="Takami H."/>
        </authorList>
    </citation>
    <scope>NUCLEOTIDE SEQUENCE</scope>
    <source>
        <strain evidence="2">Expedition CK06-06</strain>
    </source>
</reference>
<sequence length="145" mass="15983">MRHIPPERYHKTVVGAKTSVFLFAQFAWFAAIDFFNKAAASVLIYLAGGCGGVYPEATRPGKRPMRKGKIRLWPLAPVLVGVCAAGWWAGAFCGTEAALAYSHRGPHDFNFFRDGKALVGQAMHYFPDCTVWDVPGLHRIGRRCG</sequence>